<dbReference type="PANTHER" id="PTHR46112:SF2">
    <property type="entry name" value="XAA-PRO AMINOPEPTIDASE P-RELATED"/>
    <property type="match status" value="1"/>
</dbReference>
<dbReference type="GeneID" id="30172152"/>
<keyword evidence="4" id="KW-1185">Reference proteome</keyword>
<evidence type="ECO:0000313" key="4">
    <source>
        <dbReference type="Proteomes" id="UP000094020"/>
    </source>
</evidence>
<sequence>MFCIPPHLHEEIFPSRHNPTSIDGDRAEQKEVPYSKSSLVLGVSPHQPLTFVQSYAVEKQEQILCKSVKDYEGLLPVYEKSKSIILVGMIYNLTTTQTIPTEDVDDDELNVSVIVQTRRGHRHSTLADEPQPKSRKRFLFPLFLSILALTIITIQQTSLISFKNNLPSPLYSYFSNHQNLDLTHPIDPSFISNCHSLLIPPEGTHINRLNKLSKILPKNKIWISEPSPSAFYFLNGFSKDEWFLSERPFLIIISSSSSSLSSSSNEKKISLLVPSFEKLRANLIVNNLPKEVREKINWIEWKEDQSPYEILNKYLENTDVDEFILDDNVREFIAHDLRSILKHDENGLQDEIRLIREKKNDWEIGLLRCANQFTLHAIRKTRERMYFGITESQTSKILEEEMSKTGLIGGEGLVLFGEDAALPHGSGTDRRLTKEDLILIDAGGKWGEYVSDITRTFALPDSEIPKSHIELWETVRKAQKAPYELLLSKNGSLTFGELDKSAREVVTQWKNKEAKLDKLEEDDDIDFSIFTHRLGHGIGLEGHESPYVIQGSKGNKQIEKGNVFSLEPGIYLPLNEKKVNGLNGIGVRLEDCFALSRNEDGQWEGEWLSGPVDHWGDI</sequence>
<reference evidence="3" key="4">
    <citation type="submission" date="2024-02" db="EMBL/GenBank/DDBJ databases">
        <title>Comparative genomics of Cryptococcus and Kwoniella reveals pathogenesis evolution and contrasting modes of karyotype evolution via chromosome fusion or intercentromeric recombination.</title>
        <authorList>
            <person name="Coelho M.A."/>
            <person name="David-Palma M."/>
            <person name="Shea T."/>
            <person name="Bowers K."/>
            <person name="McGinley-Smith S."/>
            <person name="Mohammad A.W."/>
            <person name="Gnirke A."/>
            <person name="Yurkov A.M."/>
            <person name="Nowrousian M."/>
            <person name="Sun S."/>
            <person name="Cuomo C.A."/>
            <person name="Heitman J."/>
        </authorList>
    </citation>
    <scope>NUCLEOTIDE SEQUENCE</scope>
    <source>
        <strain evidence="3">CBS 10737</strain>
    </source>
</reference>
<dbReference type="KEGG" id="kpin:30172152"/>
<dbReference type="STRING" id="1296096.A0A1B9I4P4"/>
<organism evidence="2">
    <name type="scientific">Kwoniella pini CBS 10737</name>
    <dbReference type="NCBI Taxonomy" id="1296096"/>
    <lineage>
        <taxon>Eukaryota</taxon>
        <taxon>Fungi</taxon>
        <taxon>Dikarya</taxon>
        <taxon>Basidiomycota</taxon>
        <taxon>Agaricomycotina</taxon>
        <taxon>Tremellomycetes</taxon>
        <taxon>Tremellales</taxon>
        <taxon>Cryptococcaceae</taxon>
        <taxon>Kwoniella</taxon>
    </lineage>
</organism>
<reference evidence="2" key="1">
    <citation type="submission" date="2013-07" db="EMBL/GenBank/DDBJ databases">
        <title>The Genome Sequence of Cryptococcus pinus CBS10737.</title>
        <authorList>
            <consortium name="The Broad Institute Genome Sequencing Platform"/>
            <person name="Cuomo C."/>
            <person name="Litvintseva A."/>
            <person name="Chen Y."/>
            <person name="Heitman J."/>
            <person name="Sun S."/>
            <person name="Springer D."/>
            <person name="Dromer F."/>
            <person name="Young S.K."/>
            <person name="Zeng Q."/>
            <person name="Gargeya S."/>
            <person name="Fitzgerald M."/>
            <person name="Abouelleil A."/>
            <person name="Alvarado L."/>
            <person name="Berlin A.M."/>
            <person name="Chapman S.B."/>
            <person name="Dewar J."/>
            <person name="Goldberg J."/>
            <person name="Griggs A."/>
            <person name="Gujja S."/>
            <person name="Hansen M."/>
            <person name="Howarth C."/>
            <person name="Imamovic A."/>
            <person name="Larimer J."/>
            <person name="McCowan C."/>
            <person name="Murphy C."/>
            <person name="Pearson M."/>
            <person name="Priest M."/>
            <person name="Roberts A."/>
            <person name="Saif S."/>
            <person name="Shea T."/>
            <person name="Sykes S."/>
            <person name="Wortman J."/>
            <person name="Nusbaum C."/>
            <person name="Birren B."/>
        </authorList>
    </citation>
    <scope>NUCLEOTIDE SEQUENCE [LARGE SCALE GENOMIC DNA]</scope>
    <source>
        <strain evidence="2">CBS 10737</strain>
    </source>
</reference>
<gene>
    <name evidence="2" type="ORF">I206_03783</name>
    <name evidence="3" type="ORF">I206_105307</name>
</gene>
<dbReference type="Proteomes" id="UP000094020">
    <property type="component" value="Chromosome 7"/>
</dbReference>
<dbReference type="PANTHER" id="PTHR46112">
    <property type="entry name" value="AMINOPEPTIDASE"/>
    <property type="match status" value="1"/>
</dbReference>
<proteinExistence type="predicted"/>
<name>A0A1B9I4P4_9TREE</name>
<dbReference type="InterPro" id="IPR000994">
    <property type="entry name" value="Pept_M24"/>
</dbReference>
<dbReference type="Gene3D" id="3.90.230.10">
    <property type="entry name" value="Creatinase/methionine aminopeptidase superfamily"/>
    <property type="match status" value="1"/>
</dbReference>
<dbReference type="EMBL" id="CP144525">
    <property type="protein sequence ID" value="WWC71352.1"/>
    <property type="molecule type" value="Genomic_DNA"/>
</dbReference>
<dbReference type="InterPro" id="IPR050659">
    <property type="entry name" value="Peptidase_M24B"/>
</dbReference>
<reference evidence="3" key="2">
    <citation type="submission" date="2013-07" db="EMBL/GenBank/DDBJ databases">
        <authorList>
            <consortium name="The Broad Institute Genome Sequencing Platform"/>
            <person name="Cuomo C."/>
            <person name="Litvintseva A."/>
            <person name="Chen Y."/>
            <person name="Heitman J."/>
            <person name="Sun S."/>
            <person name="Springer D."/>
            <person name="Dromer F."/>
            <person name="Young S.K."/>
            <person name="Zeng Q."/>
            <person name="Gargeya S."/>
            <person name="Fitzgerald M."/>
            <person name="Abouelleil A."/>
            <person name="Alvarado L."/>
            <person name="Berlin A.M."/>
            <person name="Chapman S.B."/>
            <person name="Dewar J."/>
            <person name="Goldberg J."/>
            <person name="Griggs A."/>
            <person name="Gujja S."/>
            <person name="Hansen M."/>
            <person name="Howarth C."/>
            <person name="Imamovic A."/>
            <person name="Larimer J."/>
            <person name="McCowan C."/>
            <person name="Murphy C."/>
            <person name="Pearson M."/>
            <person name="Priest M."/>
            <person name="Roberts A."/>
            <person name="Saif S."/>
            <person name="Shea T."/>
            <person name="Sykes S."/>
            <person name="Wortman J."/>
            <person name="Nusbaum C."/>
            <person name="Birren B."/>
        </authorList>
    </citation>
    <scope>NUCLEOTIDE SEQUENCE</scope>
    <source>
        <strain evidence="3">CBS 10737</strain>
    </source>
</reference>
<evidence type="ECO:0000313" key="3">
    <source>
        <dbReference type="EMBL" id="WWC71352.1"/>
    </source>
</evidence>
<dbReference type="SUPFAM" id="SSF55920">
    <property type="entry name" value="Creatinase/aminopeptidase"/>
    <property type="match status" value="1"/>
</dbReference>
<dbReference type="RefSeq" id="XP_019011680.1">
    <property type="nucleotide sequence ID" value="XM_019155526.1"/>
</dbReference>
<evidence type="ECO:0000259" key="1">
    <source>
        <dbReference type="Pfam" id="PF00557"/>
    </source>
</evidence>
<protein>
    <recommendedName>
        <fullName evidence="1">Peptidase M24 domain-containing protein</fullName>
    </recommendedName>
</protein>
<dbReference type="InterPro" id="IPR029149">
    <property type="entry name" value="Creatin/AminoP/Spt16_N"/>
</dbReference>
<feature type="domain" description="Peptidase M24" evidence="1">
    <location>
        <begin position="366"/>
        <end position="594"/>
    </location>
</feature>
<dbReference type="Pfam" id="PF00557">
    <property type="entry name" value="Peptidase_M24"/>
    <property type="match status" value="1"/>
</dbReference>
<reference evidence="2" key="3">
    <citation type="submission" date="2016-07" db="EMBL/GenBank/DDBJ databases">
        <title>Evolution of pathogenesis and genome organization in the Tremellales.</title>
        <authorList>
            <person name="Cuomo C."/>
            <person name="Litvintseva A."/>
            <person name="Heitman J."/>
            <person name="Chen Y."/>
            <person name="Sun S."/>
            <person name="Springer D."/>
            <person name="Dromer F."/>
            <person name="Young S."/>
            <person name="Zeng Q."/>
            <person name="Chapman S."/>
            <person name="Gujja S."/>
            <person name="Saif S."/>
            <person name="Birren B."/>
        </authorList>
    </citation>
    <scope>NUCLEOTIDE SEQUENCE</scope>
    <source>
        <strain evidence="2">CBS 10737</strain>
    </source>
</reference>
<dbReference type="Gene3D" id="3.40.350.10">
    <property type="entry name" value="Creatinase/prolidase N-terminal domain"/>
    <property type="match status" value="1"/>
</dbReference>
<dbReference type="EMBL" id="KI894010">
    <property type="protein sequence ID" value="OCF50461.1"/>
    <property type="molecule type" value="Genomic_DNA"/>
</dbReference>
<accession>A0A1B9I4P4</accession>
<dbReference type="InterPro" id="IPR036005">
    <property type="entry name" value="Creatinase/aminopeptidase-like"/>
</dbReference>
<dbReference type="OrthoDB" id="9995434at2759"/>
<evidence type="ECO:0000313" key="2">
    <source>
        <dbReference type="EMBL" id="OCF50461.1"/>
    </source>
</evidence>
<dbReference type="AlphaFoldDB" id="A0A1B9I4P4"/>